<dbReference type="PIRSF" id="PIRSF005962">
    <property type="entry name" value="Pept_M20D_amidohydro"/>
    <property type="match status" value="1"/>
</dbReference>
<dbReference type="Gene3D" id="3.40.630.10">
    <property type="entry name" value="Zn peptidases"/>
    <property type="match status" value="1"/>
</dbReference>
<dbReference type="Proteomes" id="UP001165396">
    <property type="component" value="Unassembled WGS sequence"/>
</dbReference>
<evidence type="ECO:0000313" key="3">
    <source>
        <dbReference type="EMBL" id="MCR8826739.1"/>
    </source>
</evidence>
<organism evidence="3 4">
    <name type="scientific">Pseudosulfitobacter koreensis</name>
    <dbReference type="NCBI Taxonomy" id="2968472"/>
    <lineage>
        <taxon>Bacteria</taxon>
        <taxon>Pseudomonadati</taxon>
        <taxon>Pseudomonadota</taxon>
        <taxon>Alphaproteobacteria</taxon>
        <taxon>Rhodobacterales</taxon>
        <taxon>Roseobacteraceae</taxon>
        <taxon>Pseudosulfitobacter</taxon>
    </lineage>
</organism>
<dbReference type="Pfam" id="PF07687">
    <property type="entry name" value="M20_dimer"/>
    <property type="match status" value="1"/>
</dbReference>
<dbReference type="PANTHER" id="PTHR11014">
    <property type="entry name" value="PEPTIDASE M20 FAMILY MEMBER"/>
    <property type="match status" value="1"/>
</dbReference>
<dbReference type="InterPro" id="IPR036264">
    <property type="entry name" value="Bact_exopeptidase_dim_dom"/>
</dbReference>
<dbReference type="EMBL" id="JANKJG010000005">
    <property type="protein sequence ID" value="MCR8826739.1"/>
    <property type="molecule type" value="Genomic_DNA"/>
</dbReference>
<keyword evidence="4" id="KW-1185">Reference proteome</keyword>
<evidence type="ECO:0000256" key="1">
    <source>
        <dbReference type="ARBA" id="ARBA00022801"/>
    </source>
</evidence>
<dbReference type="SUPFAM" id="SSF55031">
    <property type="entry name" value="Bacterial exopeptidase dimerisation domain"/>
    <property type="match status" value="1"/>
</dbReference>
<dbReference type="SUPFAM" id="SSF53187">
    <property type="entry name" value="Zn-dependent exopeptidases"/>
    <property type="match status" value="1"/>
</dbReference>
<sequence>MAVVNRIADFAPQMAEWRQHLHTIPELGRACHKTAAFVAERLREFGVDEIHEGFAETGIVAIINGQGAGPTIGLRADMDGLPMTEMTGLPYASAHEGRMHACGHDGHTTMLLGAAKYLAETRNFAGRVALIFQPDEEATGGAEAMVQEGIMDTFDIAQVYGIHNVPGFDEGTFHARPGPLLAAADTFHIHLTGRGGHGAQPQDAVDPVVCAASITQALQTIVSRNIEAGQQLVISVTQIHTGTIDNVIPETAYLNGTVRTFTPEMRTLAERRMREIVAGQAASFGLTATVDFVLGYPPTVNHADSVEIAARAARDVSGEAAVDVDSPANMGAEDFAYMLEARPGAYFFMGIGEGPSLHHPKYNFNDATSPVGASFFVRLVETAQPVKGA</sequence>
<gene>
    <name evidence="3" type="ORF">NTA49_09335</name>
</gene>
<accession>A0ABT1Z0T5</accession>
<name>A0ABT1Z0T5_9RHOB</name>
<dbReference type="PANTHER" id="PTHR11014:SF63">
    <property type="entry name" value="METALLOPEPTIDASE, PUTATIVE (AFU_ORTHOLOGUE AFUA_6G09600)-RELATED"/>
    <property type="match status" value="1"/>
</dbReference>
<dbReference type="InterPro" id="IPR017439">
    <property type="entry name" value="Amidohydrolase"/>
</dbReference>
<reference evidence="3" key="1">
    <citation type="submission" date="2022-07" db="EMBL/GenBank/DDBJ databases">
        <title>Pseudosulfitobacter sp. strain AP-MA-4, whole genome sequence.</title>
        <authorList>
            <person name="Jiang Y."/>
        </authorList>
    </citation>
    <scope>NUCLEOTIDE SEQUENCE</scope>
    <source>
        <strain evidence="3">AP-MA-4</strain>
    </source>
</reference>
<dbReference type="InterPro" id="IPR011650">
    <property type="entry name" value="Peptidase_M20_dimer"/>
</dbReference>
<proteinExistence type="predicted"/>
<comment type="caution">
    <text evidence="3">The sequence shown here is derived from an EMBL/GenBank/DDBJ whole genome shotgun (WGS) entry which is preliminary data.</text>
</comment>
<dbReference type="NCBIfam" id="TIGR01891">
    <property type="entry name" value="amidohydrolases"/>
    <property type="match status" value="1"/>
</dbReference>
<evidence type="ECO:0000259" key="2">
    <source>
        <dbReference type="Pfam" id="PF07687"/>
    </source>
</evidence>
<feature type="domain" description="Peptidase M20 dimerisation" evidence="2">
    <location>
        <begin position="186"/>
        <end position="277"/>
    </location>
</feature>
<dbReference type="InterPro" id="IPR002933">
    <property type="entry name" value="Peptidase_M20"/>
</dbReference>
<keyword evidence="1" id="KW-0378">Hydrolase</keyword>
<dbReference type="Pfam" id="PF01546">
    <property type="entry name" value="Peptidase_M20"/>
    <property type="match status" value="1"/>
</dbReference>
<evidence type="ECO:0000313" key="4">
    <source>
        <dbReference type="Proteomes" id="UP001165396"/>
    </source>
</evidence>
<dbReference type="CDD" id="cd05666">
    <property type="entry name" value="M20_Acy1-like"/>
    <property type="match status" value="1"/>
</dbReference>
<dbReference type="RefSeq" id="WP_258294466.1">
    <property type="nucleotide sequence ID" value="NZ_JANKJG010000005.1"/>
</dbReference>
<dbReference type="Gene3D" id="3.30.70.360">
    <property type="match status" value="1"/>
</dbReference>
<protein>
    <submittedName>
        <fullName evidence="3">M20 family metallopeptidase</fullName>
    </submittedName>
</protein>